<keyword evidence="5" id="KW-1185">Reference proteome</keyword>
<evidence type="ECO:0000256" key="1">
    <source>
        <dbReference type="ARBA" id="ARBA00022679"/>
    </source>
</evidence>
<organism evidence="4 5">
    <name type="scientific">Tropheryma whipplei (strain Twist)</name>
    <name type="common">Whipple's bacillus</name>
    <dbReference type="NCBI Taxonomy" id="203267"/>
    <lineage>
        <taxon>Bacteria</taxon>
        <taxon>Bacillati</taxon>
        <taxon>Actinomycetota</taxon>
        <taxon>Actinomycetes</taxon>
        <taxon>Micrococcales</taxon>
        <taxon>Tropherymataceae</taxon>
        <taxon>Tropheryma</taxon>
    </lineage>
</organism>
<dbReference type="EC" id="2.3.1.51" evidence="4"/>
<dbReference type="SUPFAM" id="SSF69593">
    <property type="entry name" value="Glycerol-3-phosphate (1)-acyltransferase"/>
    <property type="match status" value="1"/>
</dbReference>
<dbReference type="KEGG" id="twh:TWT_214"/>
<keyword evidence="1 4" id="KW-0808">Transferase</keyword>
<dbReference type="STRING" id="203267.TWT_214"/>
<dbReference type="SMART" id="SM00563">
    <property type="entry name" value="PlsC"/>
    <property type="match status" value="1"/>
</dbReference>
<name>Q83GP1_TROWT</name>
<dbReference type="GO" id="GO:0005886">
    <property type="term" value="C:plasma membrane"/>
    <property type="evidence" value="ECO:0007669"/>
    <property type="project" value="TreeGrafter"/>
</dbReference>
<accession>Q83GP1</accession>
<dbReference type="GO" id="GO:0003841">
    <property type="term" value="F:1-acylglycerol-3-phosphate O-acyltransferase activity"/>
    <property type="evidence" value="ECO:0007669"/>
    <property type="project" value="UniProtKB-EC"/>
</dbReference>
<evidence type="ECO:0000259" key="3">
    <source>
        <dbReference type="SMART" id="SM00563"/>
    </source>
</evidence>
<keyword evidence="2 4" id="KW-0012">Acyltransferase</keyword>
<gene>
    <name evidence="4" type="primary">plsC</name>
    <name evidence="4" type="ordered locus">TWT_214</name>
</gene>
<sequence length="221" mass="25177">MYFLMKLLLGPLLQLLYRPWSVGWDNIPKKGGAIIASSHMSFIDSIIISHFSKRKVHFLAKREYFTGRGFKGFLMRCFFRLTNQIAMDRSGGTASEKSLQAALDILAKGRLLAIYPEGTRSHDGKLYRGRTGIARLVLKANVPVIPASVFNTHLAMPRGKYLPRFFRVGVIFGKQLSFERYLGFEGDRFVLRSITDEVMYEIYSLSGRQYTDAYASNARLK</sequence>
<dbReference type="PANTHER" id="PTHR10434">
    <property type="entry name" value="1-ACYL-SN-GLYCEROL-3-PHOSPHATE ACYLTRANSFERASE"/>
    <property type="match status" value="1"/>
</dbReference>
<dbReference type="EMBL" id="AE014184">
    <property type="protein sequence ID" value="AAO44311.1"/>
    <property type="molecule type" value="Genomic_DNA"/>
</dbReference>
<dbReference type="AlphaFoldDB" id="Q83GP1"/>
<reference evidence="4 5" key="1">
    <citation type="journal article" date="2003" name="Genome Res.">
        <title>Tropheryma whipplei twist: a human pathogenic Actinobacteria with a reduced genome.</title>
        <authorList>
            <person name="Raoult D."/>
            <person name="Ogata H."/>
            <person name="Audic S."/>
            <person name="Robert C."/>
            <person name="Suhre K."/>
            <person name="Drancourt M."/>
            <person name="Claverie J.-M."/>
        </authorList>
    </citation>
    <scope>NUCLEOTIDE SEQUENCE [LARGE SCALE GENOMIC DNA]</scope>
    <source>
        <strain evidence="4 5">Twist</strain>
    </source>
</reference>
<dbReference type="Proteomes" id="UP000002200">
    <property type="component" value="Chromosome"/>
</dbReference>
<dbReference type="CDD" id="cd07989">
    <property type="entry name" value="LPLAT_AGPAT-like"/>
    <property type="match status" value="1"/>
</dbReference>
<evidence type="ECO:0000313" key="5">
    <source>
        <dbReference type="Proteomes" id="UP000002200"/>
    </source>
</evidence>
<protein>
    <submittedName>
        <fullName evidence="4">1-acyl-sn-glycerol-3-phosphate acyltransferase</fullName>
        <ecNumber evidence="4">2.3.1.51</ecNumber>
    </submittedName>
</protein>
<dbReference type="eggNOG" id="COG0204">
    <property type="taxonomic scope" value="Bacteria"/>
</dbReference>
<proteinExistence type="predicted"/>
<evidence type="ECO:0000256" key="2">
    <source>
        <dbReference type="ARBA" id="ARBA00023315"/>
    </source>
</evidence>
<evidence type="ECO:0000313" key="4">
    <source>
        <dbReference type="EMBL" id="AAO44311.1"/>
    </source>
</evidence>
<dbReference type="GO" id="GO:0006654">
    <property type="term" value="P:phosphatidic acid biosynthetic process"/>
    <property type="evidence" value="ECO:0007669"/>
    <property type="project" value="TreeGrafter"/>
</dbReference>
<dbReference type="PANTHER" id="PTHR10434:SF11">
    <property type="entry name" value="1-ACYL-SN-GLYCEROL-3-PHOSPHATE ACYLTRANSFERASE"/>
    <property type="match status" value="1"/>
</dbReference>
<dbReference type="HOGENOM" id="CLU_027938_4_0_11"/>
<dbReference type="OrthoDB" id="9808424at2"/>
<dbReference type="Pfam" id="PF01553">
    <property type="entry name" value="Acyltransferase"/>
    <property type="match status" value="1"/>
</dbReference>
<dbReference type="InterPro" id="IPR002123">
    <property type="entry name" value="Plipid/glycerol_acylTrfase"/>
</dbReference>
<feature type="domain" description="Phospholipid/glycerol acyltransferase" evidence="3">
    <location>
        <begin position="33"/>
        <end position="152"/>
    </location>
</feature>